<dbReference type="Proteomes" id="UP000244089">
    <property type="component" value="Unassembled WGS sequence"/>
</dbReference>
<gene>
    <name evidence="1" type="ORF">C8C76_12053</name>
</gene>
<accession>A0A2T5RIG0</accession>
<comment type="caution">
    <text evidence="1">The sequence shown here is derived from an EMBL/GenBank/DDBJ whole genome shotgun (WGS) entry which is preliminary data.</text>
</comment>
<evidence type="ECO:0000313" key="1">
    <source>
        <dbReference type="EMBL" id="PTV98042.1"/>
    </source>
</evidence>
<dbReference type="AlphaFoldDB" id="A0A2T5RIG0"/>
<evidence type="ECO:0000313" key="2">
    <source>
        <dbReference type="Proteomes" id="UP000244089"/>
    </source>
</evidence>
<proteinExistence type="predicted"/>
<organism evidence="1 2">
    <name type="scientific">Halanaerobium saccharolyticum</name>
    <dbReference type="NCBI Taxonomy" id="43595"/>
    <lineage>
        <taxon>Bacteria</taxon>
        <taxon>Bacillati</taxon>
        <taxon>Bacillota</taxon>
        <taxon>Clostridia</taxon>
        <taxon>Halanaerobiales</taxon>
        <taxon>Halanaerobiaceae</taxon>
        <taxon>Halanaerobium</taxon>
    </lineage>
</organism>
<protein>
    <submittedName>
        <fullName evidence="1">Uncharacterized protein</fullName>
    </submittedName>
</protein>
<name>A0A2T5RIG0_9FIRM</name>
<dbReference type="RefSeq" id="WP_108140872.1">
    <property type="nucleotide sequence ID" value="NZ_QAXS01000020.1"/>
</dbReference>
<sequence>MELENFLASPLEKAVDFMEDNEFDYQLKQIKPPTHYDNKFKNKGQKRVLKIEKEKDYYLITWSFQYNS</sequence>
<dbReference type="EMBL" id="QAXS01000020">
    <property type="protein sequence ID" value="PTV98042.1"/>
    <property type="molecule type" value="Genomic_DNA"/>
</dbReference>
<reference evidence="1 2" key="1">
    <citation type="submission" date="2018-04" db="EMBL/GenBank/DDBJ databases">
        <title>Subsurface microbial communities from deep shales in Ohio and West Virginia, USA.</title>
        <authorList>
            <person name="Wrighton K."/>
        </authorList>
    </citation>
    <scope>NUCLEOTIDE SEQUENCE [LARGE SCALE GENOMIC DNA]</scope>
    <source>
        <strain evidence="1 2">WC1</strain>
    </source>
</reference>
<dbReference type="OrthoDB" id="2112499at2"/>